<dbReference type="AlphaFoldDB" id="A0AAW6CER2"/>
<comment type="caution">
    <text evidence="1">The sequence shown here is derived from an EMBL/GenBank/DDBJ whole genome shotgun (WGS) entry which is preliminary data.</text>
</comment>
<dbReference type="Proteomes" id="UP001211173">
    <property type="component" value="Unassembled WGS sequence"/>
</dbReference>
<organism evidence="1 2">
    <name type="scientific">Flavonifractor plautii</name>
    <name type="common">Fusobacterium plautii</name>
    <dbReference type="NCBI Taxonomy" id="292800"/>
    <lineage>
        <taxon>Bacteria</taxon>
        <taxon>Bacillati</taxon>
        <taxon>Bacillota</taxon>
        <taxon>Clostridia</taxon>
        <taxon>Eubacteriales</taxon>
        <taxon>Oscillospiraceae</taxon>
        <taxon>Flavonifractor</taxon>
    </lineage>
</organism>
<proteinExistence type="predicted"/>
<protein>
    <submittedName>
        <fullName evidence="1">Uncharacterized protein</fullName>
    </submittedName>
</protein>
<sequence length="186" mass="21763">MNEVKKLREPTCYNCPHRVHYGGDVPMKKYGVMMRLGDVFCVFGKKARRFKKSDPKLKVPQWCPRRLPMRKLRIYDFQDARARLLHERLCWDLGRDVTPGGYQYAVEHEADTDLTARDFLERSRYETDAELLGGVTAARYQVVEIEDGLMPAFFYKAAKGWRYEPYFDASSAQKRSAHKKERGVSE</sequence>
<evidence type="ECO:0000313" key="2">
    <source>
        <dbReference type="Proteomes" id="UP001211173"/>
    </source>
</evidence>
<gene>
    <name evidence="1" type="ORF">PNE06_03610</name>
</gene>
<name>A0AAW6CER2_FLAPL</name>
<dbReference type="EMBL" id="JAQLWV010000004">
    <property type="protein sequence ID" value="MDB7932157.1"/>
    <property type="molecule type" value="Genomic_DNA"/>
</dbReference>
<dbReference type="RefSeq" id="WP_195324934.1">
    <property type="nucleotide sequence ID" value="NZ_JADMVZ010000006.1"/>
</dbReference>
<reference evidence="1" key="1">
    <citation type="submission" date="2023-01" db="EMBL/GenBank/DDBJ databases">
        <title>Human gut microbiome strain richness.</title>
        <authorList>
            <person name="Chen-Liaw A."/>
        </authorList>
    </citation>
    <scope>NUCLEOTIDE SEQUENCE</scope>
    <source>
        <strain evidence="1">1001287st1_F4_1001285I_161205</strain>
    </source>
</reference>
<accession>A0AAW6CER2</accession>
<evidence type="ECO:0000313" key="1">
    <source>
        <dbReference type="EMBL" id="MDB7932157.1"/>
    </source>
</evidence>